<keyword evidence="2" id="KW-0813">Transport</keyword>
<dbReference type="OrthoDB" id="1650177at2"/>
<evidence type="ECO:0000313" key="5">
    <source>
        <dbReference type="EMBL" id="RLP80211.1"/>
    </source>
</evidence>
<organism evidence="5 6">
    <name type="scientific">Mycetocola lacteus</name>
    <dbReference type="NCBI Taxonomy" id="76637"/>
    <lineage>
        <taxon>Bacteria</taxon>
        <taxon>Bacillati</taxon>
        <taxon>Actinomycetota</taxon>
        <taxon>Actinomycetes</taxon>
        <taxon>Micrococcales</taxon>
        <taxon>Microbacteriaceae</taxon>
        <taxon>Mycetocola</taxon>
    </lineage>
</organism>
<sequence length="447" mass="47737">MIPPEVHTTPHSRERTPHMRRVSLALVALSATAALALSGCSASSGDSGSADGSVVKLLGAEDPATFAPVISAFEAENKGTTVKYTQVPFDQLSSTLQQRLAAKDKDIDVYTVDQPNVSQLAAQGFLEDLSDLKDQAKKATTPEQYSVNVYQDKLWALSVWNSTQMMFVNNDALAKAGIAAPSANPADRWTWEQTVDAGKAAQAAGSKWGLLFEQVEGYYQLQPLAESLGGGSGITGKDMLTADVTNPGWTKAMQWYADLYSNNVSPRGVGGFQTSPVFADGDVPFFIGGPWDVGKFAENAKFNWSVVPMPAFAGGKAVTPNGSWSWGINPASDHKDAAKKFLEFAALNPAGNLATTEKTTIIPANTEAQAKYLPTLEALGGTHSAGVADLITEEIKNTAVPRPVSVGYVQFESMMNKAFADIRNGSPVEARLKDAQSQIEAAWKKLR</sequence>
<evidence type="ECO:0000256" key="4">
    <source>
        <dbReference type="SAM" id="SignalP"/>
    </source>
</evidence>
<dbReference type="Gene3D" id="3.40.190.10">
    <property type="entry name" value="Periplasmic binding protein-like II"/>
    <property type="match status" value="1"/>
</dbReference>
<evidence type="ECO:0000313" key="6">
    <source>
        <dbReference type="Proteomes" id="UP000269438"/>
    </source>
</evidence>
<dbReference type="GO" id="GO:0055052">
    <property type="term" value="C:ATP-binding cassette (ABC) transporter complex, substrate-binding subunit-containing"/>
    <property type="evidence" value="ECO:0007669"/>
    <property type="project" value="TreeGrafter"/>
</dbReference>
<evidence type="ECO:0000256" key="1">
    <source>
        <dbReference type="ARBA" id="ARBA00008520"/>
    </source>
</evidence>
<dbReference type="GO" id="GO:0015768">
    <property type="term" value="P:maltose transport"/>
    <property type="evidence" value="ECO:0007669"/>
    <property type="project" value="TreeGrafter"/>
</dbReference>
<dbReference type="EMBL" id="RCUY01000013">
    <property type="protein sequence ID" value="RLP80211.1"/>
    <property type="molecule type" value="Genomic_DNA"/>
</dbReference>
<comment type="caution">
    <text evidence="5">The sequence shown here is derived from an EMBL/GenBank/DDBJ whole genome shotgun (WGS) entry which is preliminary data.</text>
</comment>
<dbReference type="AlphaFoldDB" id="A0A3L7AKU4"/>
<dbReference type="PANTHER" id="PTHR30061">
    <property type="entry name" value="MALTOSE-BINDING PERIPLASMIC PROTEIN"/>
    <property type="match status" value="1"/>
</dbReference>
<comment type="similarity">
    <text evidence="1">Belongs to the bacterial solute-binding protein 1 family.</text>
</comment>
<proteinExistence type="inferred from homology"/>
<dbReference type="PANTHER" id="PTHR30061:SF50">
    <property type="entry name" value="MALTOSE_MALTODEXTRIN-BINDING PERIPLASMIC PROTEIN"/>
    <property type="match status" value="1"/>
</dbReference>
<keyword evidence="3 4" id="KW-0732">Signal</keyword>
<dbReference type="Proteomes" id="UP000269438">
    <property type="component" value="Unassembled WGS sequence"/>
</dbReference>
<dbReference type="Pfam" id="PF01547">
    <property type="entry name" value="SBP_bac_1"/>
    <property type="match status" value="1"/>
</dbReference>
<evidence type="ECO:0000256" key="3">
    <source>
        <dbReference type="ARBA" id="ARBA00022729"/>
    </source>
</evidence>
<feature type="chain" id="PRO_5038929035" evidence="4">
    <location>
        <begin position="37"/>
        <end position="447"/>
    </location>
</feature>
<name>A0A3L7AKU4_9MICO</name>
<dbReference type="CDD" id="cd13585">
    <property type="entry name" value="PBP2_TMBP_like"/>
    <property type="match status" value="1"/>
</dbReference>
<dbReference type="GO" id="GO:0042956">
    <property type="term" value="P:maltodextrin transmembrane transport"/>
    <property type="evidence" value="ECO:0007669"/>
    <property type="project" value="TreeGrafter"/>
</dbReference>
<keyword evidence="6" id="KW-1185">Reference proteome</keyword>
<protein>
    <submittedName>
        <fullName evidence="5">Sugar ABC transporter substrate-binding protein</fullName>
    </submittedName>
</protein>
<reference evidence="5 6" key="1">
    <citation type="submission" date="2018-10" db="EMBL/GenBank/DDBJ databases">
        <authorList>
            <person name="Li J."/>
        </authorList>
    </citation>
    <scope>NUCLEOTIDE SEQUENCE [LARGE SCALE GENOMIC DNA]</scope>
    <source>
        <strain evidence="5 6">JCM 11654</strain>
    </source>
</reference>
<dbReference type="InterPro" id="IPR006059">
    <property type="entry name" value="SBP"/>
</dbReference>
<accession>A0A3L7AKU4</accession>
<dbReference type="GO" id="GO:1901982">
    <property type="term" value="F:maltose binding"/>
    <property type="evidence" value="ECO:0007669"/>
    <property type="project" value="TreeGrafter"/>
</dbReference>
<gene>
    <name evidence="5" type="ORF">D9V34_14190</name>
</gene>
<evidence type="ECO:0000256" key="2">
    <source>
        <dbReference type="ARBA" id="ARBA00022448"/>
    </source>
</evidence>
<feature type="signal peptide" evidence="4">
    <location>
        <begin position="1"/>
        <end position="36"/>
    </location>
</feature>
<dbReference type="SUPFAM" id="SSF53850">
    <property type="entry name" value="Periplasmic binding protein-like II"/>
    <property type="match status" value="1"/>
</dbReference>